<dbReference type="RefSeq" id="WP_054550754.1">
    <property type="nucleotide sequence ID" value="NZ_CP122283.1"/>
</dbReference>
<dbReference type="Pfam" id="PF17853">
    <property type="entry name" value="GGDEF_2"/>
    <property type="match status" value="1"/>
</dbReference>
<evidence type="ECO:0000259" key="2">
    <source>
        <dbReference type="Pfam" id="PF07905"/>
    </source>
</evidence>
<dbReference type="Pfam" id="PF13556">
    <property type="entry name" value="HTH_30"/>
    <property type="match status" value="1"/>
</dbReference>
<evidence type="ECO:0000313" key="7">
    <source>
        <dbReference type="Proteomes" id="UP000251431"/>
    </source>
</evidence>
<dbReference type="InterPro" id="IPR042070">
    <property type="entry name" value="PucR_C-HTH_sf"/>
</dbReference>
<dbReference type="Pfam" id="PF07905">
    <property type="entry name" value="PucR"/>
    <property type="match status" value="1"/>
</dbReference>
<keyword evidence="8" id="KW-1185">Reference proteome</keyword>
<evidence type="ECO:0000313" key="8">
    <source>
        <dbReference type="Proteomes" id="UP001244564"/>
    </source>
</evidence>
<organism evidence="5 7">
    <name type="scientific">Lysinibacillus capsici</name>
    <dbReference type="NCBI Taxonomy" id="2115968"/>
    <lineage>
        <taxon>Bacteria</taxon>
        <taxon>Bacillati</taxon>
        <taxon>Bacillota</taxon>
        <taxon>Bacilli</taxon>
        <taxon>Bacillales</taxon>
        <taxon>Bacillaceae</taxon>
        <taxon>Lysinibacillus</taxon>
    </lineage>
</organism>
<feature type="domain" description="Purine catabolism PurC-like" evidence="2">
    <location>
        <begin position="6"/>
        <end position="122"/>
    </location>
</feature>
<name>A0A2X0XRW4_9BACI</name>
<evidence type="ECO:0000313" key="5">
    <source>
        <dbReference type="EMBL" id="SPU00323.1"/>
    </source>
</evidence>
<feature type="domain" description="CdaR GGDEF-like" evidence="4">
    <location>
        <begin position="308"/>
        <end position="446"/>
    </location>
</feature>
<dbReference type="PANTHER" id="PTHR33744:SF1">
    <property type="entry name" value="DNA-BINDING TRANSCRIPTIONAL ACTIVATOR ADER"/>
    <property type="match status" value="1"/>
</dbReference>
<evidence type="ECO:0000259" key="4">
    <source>
        <dbReference type="Pfam" id="PF17853"/>
    </source>
</evidence>
<dbReference type="Proteomes" id="UP000251431">
    <property type="component" value="Unassembled WGS sequence"/>
</dbReference>
<dbReference type="Gene3D" id="3.30.450.40">
    <property type="match status" value="1"/>
</dbReference>
<reference evidence="6 8" key="2">
    <citation type="submission" date="2023-04" db="EMBL/GenBank/DDBJ databases">
        <title>Genomic of Lysinibacillus capsici TSBLM.</title>
        <authorList>
            <person name="Hu X.S."/>
            <person name="Yu C.H."/>
        </authorList>
    </citation>
    <scope>NUCLEOTIDE SEQUENCE [LARGE SCALE GENOMIC DNA]</scope>
    <source>
        <strain evidence="6 8">TSBLM</strain>
    </source>
</reference>
<accession>A0A2X0XRW4</accession>
<evidence type="ECO:0000256" key="1">
    <source>
        <dbReference type="ARBA" id="ARBA00006754"/>
    </source>
</evidence>
<dbReference type="InterPro" id="IPR051448">
    <property type="entry name" value="CdaR-like_regulators"/>
</dbReference>
<dbReference type="InterPro" id="IPR012914">
    <property type="entry name" value="PucR_dom"/>
</dbReference>
<dbReference type="InterPro" id="IPR029016">
    <property type="entry name" value="GAF-like_dom_sf"/>
</dbReference>
<gene>
    <name evidence="5" type="ORF">NCTC7582_03207</name>
    <name evidence="6" type="ORF">QBO96_22615</name>
</gene>
<evidence type="ECO:0000313" key="6">
    <source>
        <dbReference type="EMBL" id="WGF38476.1"/>
    </source>
</evidence>
<dbReference type="InterPro" id="IPR041522">
    <property type="entry name" value="CdaR_GGDEF"/>
</dbReference>
<dbReference type="Gene3D" id="1.10.10.2840">
    <property type="entry name" value="PucR C-terminal helix-turn-helix domain"/>
    <property type="match status" value="1"/>
</dbReference>
<dbReference type="PANTHER" id="PTHR33744">
    <property type="entry name" value="CARBOHYDRATE DIACID REGULATOR"/>
    <property type="match status" value="1"/>
</dbReference>
<dbReference type="EMBL" id="UAQE01000001">
    <property type="protein sequence ID" value="SPU00323.1"/>
    <property type="molecule type" value="Genomic_DNA"/>
</dbReference>
<dbReference type="EMBL" id="CP122283">
    <property type="protein sequence ID" value="WGF38476.1"/>
    <property type="molecule type" value="Genomic_DNA"/>
</dbReference>
<dbReference type="Proteomes" id="UP001244564">
    <property type="component" value="Chromosome"/>
</dbReference>
<reference evidence="5 7" key="1">
    <citation type="submission" date="2018-06" db="EMBL/GenBank/DDBJ databases">
        <authorList>
            <consortium name="Pathogen Informatics"/>
            <person name="Doyle S."/>
        </authorList>
    </citation>
    <scope>NUCLEOTIDE SEQUENCE [LARGE SCALE GENOMIC DNA]</scope>
    <source>
        <strain evidence="5 7">NCTC7582</strain>
    </source>
</reference>
<dbReference type="AlphaFoldDB" id="A0A2X0XRW4"/>
<protein>
    <submittedName>
        <fullName evidence="5 6">PucR family transcriptional regulator</fullName>
    </submittedName>
</protein>
<feature type="domain" description="PucR C-terminal helix-turn-helix" evidence="3">
    <location>
        <begin position="500"/>
        <end position="557"/>
    </location>
</feature>
<sequence>MLTIKDILEIKALEGIKIVAGEQGIHNEIALVNIIENPDAFDWLTPNELLLTTGYIFQDDEALQNKIIQEISKINCAGLVIKMRRYLQKTPQNMIDIANQHGLPLLELPYNYTLSKVISIINEKASGRYDLLNRKSLDMHNTLFKVALEGGGIESISSKLAETINNPIIFLDNDWNLLHYTDLDTNPVPLAYGINLKKNRPTFSKDFINTIPNDLNEMQKSITRIYQLEDLAVKCRILPVAVANYIYGYIVIWQTVRDLNEFDFIVLEQASTIVALERIKQKEIEGVRLKIKQEFFDDLLTGKITSLETLQTLCDLHGLKINHKYYCIVISISHENLQNQHDLISRKYETDNIAKKCMNLIYEHSSTINGEITCLYRNNQIIILVGQQDSKQDFTINETKQYAENILQLLVQQHTQSSFLMGIGKEYKHIRFVHKSFAEAHEALRLMHRFEERGAVAHYADHSIYHFLDSNINEVQLKDFFLESLGSVFEHDLLHGTSYLLTLENYFINHMNISETAKEMFIHRNTLIYRIEKIKEILKTDLKSYEELLQIQLALRIYRLLGKSLYHDEFAD</sequence>
<comment type="similarity">
    <text evidence="1">Belongs to the CdaR family.</text>
</comment>
<dbReference type="InterPro" id="IPR025736">
    <property type="entry name" value="PucR_C-HTH_dom"/>
</dbReference>
<evidence type="ECO:0000259" key="3">
    <source>
        <dbReference type="Pfam" id="PF13556"/>
    </source>
</evidence>
<proteinExistence type="inferred from homology"/>